<dbReference type="SUPFAM" id="SSF82689">
    <property type="entry name" value="Mechanosensitive channel protein MscS (YggB), C-terminal domain"/>
    <property type="match status" value="1"/>
</dbReference>
<comment type="subcellular location">
    <subcellularLocation>
        <location evidence="1">Cell membrane</location>
        <topology evidence="1">Multi-pass membrane protein</topology>
    </subcellularLocation>
</comment>
<evidence type="ECO:0000256" key="4">
    <source>
        <dbReference type="ARBA" id="ARBA00022989"/>
    </source>
</evidence>
<feature type="transmembrane region" description="Helical" evidence="6">
    <location>
        <begin position="15"/>
        <end position="34"/>
    </location>
</feature>
<dbReference type="Pfam" id="PF00924">
    <property type="entry name" value="MS_channel_2nd"/>
    <property type="match status" value="1"/>
</dbReference>
<evidence type="ECO:0000259" key="7">
    <source>
        <dbReference type="Pfam" id="PF00924"/>
    </source>
</evidence>
<dbReference type="SUPFAM" id="SSF50182">
    <property type="entry name" value="Sm-like ribonucleoproteins"/>
    <property type="match status" value="1"/>
</dbReference>
<feature type="domain" description="Mechanosensitive ion channel MscS" evidence="7">
    <location>
        <begin position="152"/>
        <end position="214"/>
    </location>
</feature>
<dbReference type="Gene3D" id="1.10.287.1260">
    <property type="match status" value="1"/>
</dbReference>
<protein>
    <submittedName>
        <fullName evidence="8">Mechanosensitive ion channel family protein</fullName>
    </submittedName>
</protein>
<evidence type="ECO:0000313" key="9">
    <source>
        <dbReference type="Proteomes" id="UP000509658"/>
    </source>
</evidence>
<dbReference type="KEGG" id="rev:HUE57_03135"/>
<evidence type="ECO:0000256" key="2">
    <source>
        <dbReference type="ARBA" id="ARBA00022475"/>
    </source>
</evidence>
<dbReference type="InterPro" id="IPR011066">
    <property type="entry name" value="MscS_channel_C_sf"/>
</dbReference>
<evidence type="ECO:0000256" key="5">
    <source>
        <dbReference type="ARBA" id="ARBA00023136"/>
    </source>
</evidence>
<accession>A0A6N0HT50</accession>
<keyword evidence="3 6" id="KW-0812">Transmembrane</keyword>
<dbReference type="PANTHER" id="PTHR30566">
    <property type="entry name" value="YNAI-RELATED MECHANOSENSITIVE ION CHANNEL"/>
    <property type="match status" value="1"/>
</dbReference>
<dbReference type="InterPro" id="IPR010920">
    <property type="entry name" value="LSM_dom_sf"/>
</dbReference>
<keyword evidence="2" id="KW-1003">Cell membrane</keyword>
<dbReference type="GO" id="GO:0005886">
    <property type="term" value="C:plasma membrane"/>
    <property type="evidence" value="ECO:0007669"/>
    <property type="project" value="UniProtKB-SubCell"/>
</dbReference>
<feature type="transmembrane region" description="Helical" evidence="6">
    <location>
        <begin position="100"/>
        <end position="120"/>
    </location>
</feature>
<organism evidence="8 9">
    <name type="scientific">Candidatus Reidiella endopervernicosa</name>
    <dbReference type="NCBI Taxonomy" id="2738883"/>
    <lineage>
        <taxon>Bacteria</taxon>
        <taxon>Pseudomonadati</taxon>
        <taxon>Pseudomonadota</taxon>
        <taxon>Gammaproteobacteria</taxon>
        <taxon>Candidatus Reidiella</taxon>
    </lineage>
</organism>
<evidence type="ECO:0000256" key="1">
    <source>
        <dbReference type="ARBA" id="ARBA00004651"/>
    </source>
</evidence>
<dbReference type="Gene3D" id="2.30.30.60">
    <property type="match status" value="1"/>
</dbReference>
<keyword evidence="4 6" id="KW-1133">Transmembrane helix</keyword>
<gene>
    <name evidence="8" type="ORF">HUE57_03135</name>
</gene>
<dbReference type="InterPro" id="IPR023408">
    <property type="entry name" value="MscS_beta-dom_sf"/>
</dbReference>
<evidence type="ECO:0000256" key="3">
    <source>
        <dbReference type="ARBA" id="ARBA00022692"/>
    </source>
</evidence>
<dbReference type="Gene3D" id="3.30.70.100">
    <property type="match status" value="1"/>
</dbReference>
<feature type="transmembrane region" description="Helical" evidence="6">
    <location>
        <begin position="73"/>
        <end position="93"/>
    </location>
</feature>
<name>A0A6N0HT50_9GAMM</name>
<evidence type="ECO:0000313" key="8">
    <source>
        <dbReference type="EMBL" id="QKQ25396.1"/>
    </source>
</evidence>
<dbReference type="GO" id="GO:0008381">
    <property type="term" value="F:mechanosensitive monoatomic ion channel activity"/>
    <property type="evidence" value="ECO:0007669"/>
    <property type="project" value="UniProtKB-ARBA"/>
</dbReference>
<feature type="transmembrane region" description="Helical" evidence="6">
    <location>
        <begin position="41"/>
        <end position="61"/>
    </location>
</feature>
<sequence>MDAQNKLSQNSDSPVGYQLAAIVIISLLLIRTAAITHRQILHILGFYLLGLIGYLITILLLNSGVIDEGTIPQHIAILVMGLAAIRLAGLILFHRLLPLIQIHAPTILQDILVTIAYLLWCMVRLSEIGLDFSSIVTTSAVITAVLAFSLQDTLGNILGGTALQLDDSIHIGDWVKVDDAVGRVVDICWRSTSIETRNWETVVIPNSILMKGKFTILGRRQGEPIQLRRWINFNVEFNVTPALVIHTVESAMHQAGIPNVAAQPAANCVAMSIEGSTINYALRYWLTDLAVDDPTDSAVRTHIYAALKRASIEFALPQQSLHLYKESHKLRAKEHSRDIKQRIALLERVALFATLDEEARRAIAEQLTSGSRYFCGSMFWASKPSKRQILNATVYAYGAPTSCVRCVITSSRLYTTPSLTLRRHKAAAASSPSFAHAQLRICRRRRLSGTNRPHFALHGGQRTHPLLKVM</sequence>
<dbReference type="RefSeq" id="WP_174672703.1">
    <property type="nucleotide sequence ID" value="NZ_CP054491.1"/>
</dbReference>
<dbReference type="InterPro" id="IPR006685">
    <property type="entry name" value="MscS_channel_2nd"/>
</dbReference>
<evidence type="ECO:0000256" key="6">
    <source>
        <dbReference type="SAM" id="Phobius"/>
    </source>
</evidence>
<keyword evidence="5 6" id="KW-0472">Membrane</keyword>
<dbReference type="Proteomes" id="UP000509658">
    <property type="component" value="Chromosome"/>
</dbReference>
<proteinExistence type="predicted"/>
<keyword evidence="9" id="KW-1185">Reference proteome</keyword>
<dbReference type="EMBL" id="CP054491">
    <property type="protein sequence ID" value="QKQ25396.1"/>
    <property type="molecule type" value="Genomic_DNA"/>
</dbReference>
<dbReference type="AlphaFoldDB" id="A0A6N0HT50"/>
<feature type="transmembrane region" description="Helical" evidence="6">
    <location>
        <begin position="132"/>
        <end position="150"/>
    </location>
</feature>
<dbReference type="PANTHER" id="PTHR30566:SF25">
    <property type="entry name" value="INNER MEMBRANE PROTEIN"/>
    <property type="match status" value="1"/>
</dbReference>
<reference evidence="8 9" key="1">
    <citation type="submission" date="2020-05" db="EMBL/GenBank/DDBJ databases">
        <title>Horizontal transmission and recombination maintain forever young bacterial symbiont genomes.</title>
        <authorList>
            <person name="Russell S.L."/>
            <person name="Pepper-Tunick E."/>
            <person name="Svedberg J."/>
            <person name="Byrne A."/>
            <person name="Ruelas Castillo J."/>
            <person name="Vollmers C."/>
            <person name="Beinart R.A."/>
            <person name="Corbett-Detig R."/>
        </authorList>
    </citation>
    <scope>NUCLEOTIDE SEQUENCE [LARGE SCALE GENOMIC DNA]</scope>
    <source>
        <strain evidence="8">Santa_Monica_outfall</strain>
    </source>
</reference>